<dbReference type="Proteomes" id="UP000282957">
    <property type="component" value="Unassembled WGS sequence"/>
</dbReference>
<organism evidence="8 9">
    <name type="scientific">Rhodovarius crocodyli</name>
    <dbReference type="NCBI Taxonomy" id="1979269"/>
    <lineage>
        <taxon>Bacteria</taxon>
        <taxon>Pseudomonadati</taxon>
        <taxon>Pseudomonadota</taxon>
        <taxon>Alphaproteobacteria</taxon>
        <taxon>Acetobacterales</taxon>
        <taxon>Roseomonadaceae</taxon>
        <taxon>Rhodovarius</taxon>
    </lineage>
</organism>
<sequence length="91" mass="9543">MMEEPAALALREALWTAVQIGGPPLGAMLAVGVVISLLQALTQIQEATVAFLPKVAVMGGVLMILGPGMVRHMQGWTQHLFDQIVALGGLP</sequence>
<proteinExistence type="inferred from homology"/>
<keyword evidence="9" id="KW-1185">Reference proteome</keyword>
<dbReference type="OrthoDB" id="9806440at2"/>
<dbReference type="PIRSF" id="PIRSF004669">
    <property type="entry name" value="FliQ"/>
    <property type="match status" value="1"/>
</dbReference>
<dbReference type="RefSeq" id="WP_127790389.1">
    <property type="nucleotide sequence ID" value="NZ_SACL01000019.1"/>
</dbReference>
<feature type="transmembrane region" description="Helical" evidence="7">
    <location>
        <begin position="20"/>
        <end position="38"/>
    </location>
</feature>
<evidence type="ECO:0000256" key="5">
    <source>
        <dbReference type="ARBA" id="ARBA00022989"/>
    </source>
</evidence>
<keyword evidence="8" id="KW-0966">Cell projection</keyword>
<reference evidence="8 9" key="1">
    <citation type="submission" date="2019-01" db="EMBL/GenBank/DDBJ databases">
        <authorList>
            <person name="Chen W.-M."/>
        </authorList>
    </citation>
    <scope>NUCLEOTIDE SEQUENCE [LARGE SCALE GENOMIC DNA]</scope>
    <source>
        <strain evidence="8 9">CCP-6</strain>
    </source>
</reference>
<name>A0A437LVY1_9PROT</name>
<evidence type="ECO:0000256" key="2">
    <source>
        <dbReference type="ARBA" id="ARBA00006156"/>
    </source>
</evidence>
<evidence type="ECO:0000256" key="1">
    <source>
        <dbReference type="ARBA" id="ARBA00004651"/>
    </source>
</evidence>
<feature type="transmembrane region" description="Helical" evidence="7">
    <location>
        <begin position="50"/>
        <end position="70"/>
    </location>
</feature>
<dbReference type="PANTHER" id="PTHR34040">
    <property type="entry name" value="FLAGELLAR BIOSYNTHETIC PROTEIN FLIQ"/>
    <property type="match status" value="1"/>
</dbReference>
<evidence type="ECO:0000313" key="9">
    <source>
        <dbReference type="Proteomes" id="UP000282957"/>
    </source>
</evidence>
<comment type="subcellular location">
    <subcellularLocation>
        <location evidence="1">Cell membrane</location>
        <topology evidence="1">Multi-pass membrane protein</topology>
    </subcellularLocation>
</comment>
<gene>
    <name evidence="8" type="ORF">EOD42_25265</name>
</gene>
<keyword evidence="4 7" id="KW-0812">Transmembrane</keyword>
<comment type="caution">
    <text evidence="8">The sequence shown here is derived from an EMBL/GenBank/DDBJ whole genome shotgun (WGS) entry which is preliminary data.</text>
</comment>
<keyword evidence="8" id="KW-0282">Flagellum</keyword>
<evidence type="ECO:0000313" key="8">
    <source>
        <dbReference type="EMBL" id="RVT89550.1"/>
    </source>
</evidence>
<protein>
    <submittedName>
        <fullName evidence="8">Flagellar biosynthetic protein FliQ</fullName>
    </submittedName>
</protein>
<dbReference type="PANTHER" id="PTHR34040:SF2">
    <property type="entry name" value="FLAGELLAR BIOSYNTHETIC PROTEIN FLIQ"/>
    <property type="match status" value="1"/>
</dbReference>
<keyword evidence="6 7" id="KW-0472">Membrane</keyword>
<accession>A0A437LVY1</accession>
<dbReference type="GO" id="GO:0009306">
    <property type="term" value="P:protein secretion"/>
    <property type="evidence" value="ECO:0007669"/>
    <property type="project" value="InterPro"/>
</dbReference>
<evidence type="ECO:0000256" key="4">
    <source>
        <dbReference type="ARBA" id="ARBA00022692"/>
    </source>
</evidence>
<dbReference type="AlphaFoldDB" id="A0A437LVY1"/>
<evidence type="ECO:0000256" key="3">
    <source>
        <dbReference type="ARBA" id="ARBA00022475"/>
    </source>
</evidence>
<dbReference type="EMBL" id="SACL01000019">
    <property type="protein sequence ID" value="RVT89550.1"/>
    <property type="molecule type" value="Genomic_DNA"/>
</dbReference>
<evidence type="ECO:0000256" key="7">
    <source>
        <dbReference type="SAM" id="Phobius"/>
    </source>
</evidence>
<evidence type="ECO:0000256" key="6">
    <source>
        <dbReference type="ARBA" id="ARBA00023136"/>
    </source>
</evidence>
<keyword evidence="8" id="KW-0969">Cilium</keyword>
<dbReference type="PRINTS" id="PR00952">
    <property type="entry name" value="TYPE3IMQPROT"/>
</dbReference>
<comment type="similarity">
    <text evidence="2">Belongs to the FliQ/MopD/SpaQ family.</text>
</comment>
<keyword evidence="5 7" id="KW-1133">Transmembrane helix</keyword>
<dbReference type="GO" id="GO:0005886">
    <property type="term" value="C:plasma membrane"/>
    <property type="evidence" value="ECO:0007669"/>
    <property type="project" value="UniProtKB-SubCell"/>
</dbReference>
<keyword evidence="3" id="KW-1003">Cell membrane</keyword>
<dbReference type="InterPro" id="IPR002191">
    <property type="entry name" value="Bac_export_3"/>
</dbReference>
<dbReference type="Pfam" id="PF01313">
    <property type="entry name" value="Bac_export_3"/>
    <property type="match status" value="1"/>
</dbReference>